<proteinExistence type="predicted"/>
<keyword evidence="2 6" id="KW-0812">Transmembrane</keyword>
<evidence type="ECO:0000256" key="3">
    <source>
        <dbReference type="ARBA" id="ARBA00022989"/>
    </source>
</evidence>
<feature type="region of interest" description="Disordered" evidence="5">
    <location>
        <begin position="1"/>
        <end position="22"/>
    </location>
</feature>
<dbReference type="Gene3D" id="1.20.1740.10">
    <property type="entry name" value="Amino acid/polyamine transporter I"/>
    <property type="match status" value="1"/>
</dbReference>
<keyword evidence="4 6" id="KW-0472">Membrane</keyword>
<evidence type="ECO:0000256" key="4">
    <source>
        <dbReference type="ARBA" id="ARBA00023136"/>
    </source>
</evidence>
<feature type="transmembrane region" description="Helical" evidence="6">
    <location>
        <begin position="145"/>
        <end position="161"/>
    </location>
</feature>
<organism evidence="7 8">
    <name type="scientific">Cymbomonas tetramitiformis</name>
    <dbReference type="NCBI Taxonomy" id="36881"/>
    <lineage>
        <taxon>Eukaryota</taxon>
        <taxon>Viridiplantae</taxon>
        <taxon>Chlorophyta</taxon>
        <taxon>Pyramimonadophyceae</taxon>
        <taxon>Pyramimonadales</taxon>
        <taxon>Pyramimonadaceae</taxon>
        <taxon>Cymbomonas</taxon>
    </lineage>
</organism>
<comment type="subcellular location">
    <subcellularLocation>
        <location evidence="1">Membrane</location>
        <topology evidence="1">Multi-pass membrane protein</topology>
    </subcellularLocation>
</comment>
<evidence type="ECO:0000256" key="1">
    <source>
        <dbReference type="ARBA" id="ARBA00004141"/>
    </source>
</evidence>
<dbReference type="GO" id="GO:0016020">
    <property type="term" value="C:membrane"/>
    <property type="evidence" value="ECO:0007669"/>
    <property type="project" value="UniProtKB-SubCell"/>
</dbReference>
<evidence type="ECO:0000256" key="2">
    <source>
        <dbReference type="ARBA" id="ARBA00022692"/>
    </source>
</evidence>
<sequence length="284" mass="29228">MAVGDNEYVPLPSSDLHLHPKSGERTCEAGAKAEYRAPDGDAAAAPEIGLQHGSLSFWAGVSLGCGDIIGSGIFASPGVVLDYSGSILGAIFAWILGGLVSIVGVLLIIELGTARPSAGGLYTYLALAFGDAVAFSWQYVNFVCIVPGSLAALALTFGCYFSELLNSGGDLGGGAGMQEKLLGWAALLLVTGVNCAAPNLGTALSQLFLACTLASCIFVIVLGVVRPCSPLLGMVRPLWPRVAQAWRQRPAYSAVVTGLSERQALSLVLASSSGDGRQRGARVI</sequence>
<evidence type="ECO:0000313" key="8">
    <source>
        <dbReference type="Proteomes" id="UP001190700"/>
    </source>
</evidence>
<evidence type="ECO:0000256" key="5">
    <source>
        <dbReference type="SAM" id="MobiDB-lite"/>
    </source>
</evidence>
<accession>A0AAE0LAG1</accession>
<keyword evidence="3 6" id="KW-1133">Transmembrane helix</keyword>
<gene>
    <name evidence="7" type="ORF">CYMTET_13870</name>
</gene>
<feature type="transmembrane region" description="Helical" evidence="6">
    <location>
        <begin position="55"/>
        <end position="75"/>
    </location>
</feature>
<feature type="transmembrane region" description="Helical" evidence="6">
    <location>
        <begin position="181"/>
        <end position="201"/>
    </location>
</feature>
<dbReference type="Proteomes" id="UP001190700">
    <property type="component" value="Unassembled WGS sequence"/>
</dbReference>
<dbReference type="GO" id="GO:0015179">
    <property type="term" value="F:L-amino acid transmembrane transporter activity"/>
    <property type="evidence" value="ECO:0007669"/>
    <property type="project" value="TreeGrafter"/>
</dbReference>
<evidence type="ECO:0000256" key="6">
    <source>
        <dbReference type="SAM" id="Phobius"/>
    </source>
</evidence>
<dbReference type="EMBL" id="LGRX02005582">
    <property type="protein sequence ID" value="KAK3278176.1"/>
    <property type="molecule type" value="Genomic_DNA"/>
</dbReference>
<name>A0AAE0LAG1_9CHLO</name>
<dbReference type="PANTHER" id="PTHR11785:SF512">
    <property type="entry name" value="SOBREMESA, ISOFORM B"/>
    <property type="match status" value="1"/>
</dbReference>
<feature type="transmembrane region" description="Helical" evidence="6">
    <location>
        <begin position="87"/>
        <end position="109"/>
    </location>
</feature>
<feature type="non-terminal residue" evidence="7">
    <location>
        <position position="284"/>
    </location>
</feature>
<dbReference type="InterPro" id="IPR050598">
    <property type="entry name" value="AminoAcid_Transporter"/>
</dbReference>
<keyword evidence="8" id="KW-1185">Reference proteome</keyword>
<comment type="caution">
    <text evidence="7">The sequence shown here is derived from an EMBL/GenBank/DDBJ whole genome shotgun (WGS) entry which is preliminary data.</text>
</comment>
<reference evidence="7 8" key="1">
    <citation type="journal article" date="2015" name="Genome Biol. Evol.">
        <title>Comparative Genomics of a Bacterivorous Green Alga Reveals Evolutionary Causalities and Consequences of Phago-Mixotrophic Mode of Nutrition.</title>
        <authorList>
            <person name="Burns J.A."/>
            <person name="Paasch A."/>
            <person name="Narechania A."/>
            <person name="Kim E."/>
        </authorList>
    </citation>
    <scope>NUCLEOTIDE SEQUENCE [LARGE SCALE GENOMIC DNA]</scope>
    <source>
        <strain evidence="7 8">PLY_AMNH</strain>
    </source>
</reference>
<protein>
    <submittedName>
        <fullName evidence="7">Uncharacterized protein</fullName>
    </submittedName>
</protein>
<dbReference type="AlphaFoldDB" id="A0AAE0LAG1"/>
<dbReference type="Pfam" id="PF13520">
    <property type="entry name" value="AA_permease_2"/>
    <property type="match status" value="1"/>
</dbReference>
<feature type="transmembrane region" description="Helical" evidence="6">
    <location>
        <begin position="207"/>
        <end position="225"/>
    </location>
</feature>
<dbReference type="InterPro" id="IPR002293">
    <property type="entry name" value="AA/rel_permease1"/>
</dbReference>
<evidence type="ECO:0000313" key="7">
    <source>
        <dbReference type="EMBL" id="KAK3278176.1"/>
    </source>
</evidence>
<dbReference type="PANTHER" id="PTHR11785">
    <property type="entry name" value="AMINO ACID TRANSPORTER"/>
    <property type="match status" value="1"/>
</dbReference>
<feature type="transmembrane region" description="Helical" evidence="6">
    <location>
        <begin position="121"/>
        <end position="139"/>
    </location>
</feature>